<organism evidence="3 4">
    <name type="scientific">Aspergillus cristatus</name>
    <name type="common">Chinese Fuzhuan brick tea-fermentation fungus</name>
    <name type="synonym">Eurotium cristatum</name>
    <dbReference type="NCBI Taxonomy" id="573508"/>
    <lineage>
        <taxon>Eukaryota</taxon>
        <taxon>Fungi</taxon>
        <taxon>Dikarya</taxon>
        <taxon>Ascomycota</taxon>
        <taxon>Pezizomycotina</taxon>
        <taxon>Eurotiomycetes</taxon>
        <taxon>Eurotiomycetidae</taxon>
        <taxon>Eurotiales</taxon>
        <taxon>Aspergillaceae</taxon>
        <taxon>Aspergillus</taxon>
        <taxon>Aspergillus subgen. Aspergillus</taxon>
    </lineage>
</organism>
<dbReference type="VEuPathDB" id="FungiDB:SI65_01132"/>
<feature type="domain" description="Tyrosine specific protein phosphatases" evidence="2">
    <location>
        <begin position="220"/>
        <end position="279"/>
    </location>
</feature>
<evidence type="ECO:0000256" key="1">
    <source>
        <dbReference type="SAM" id="MobiDB-lite"/>
    </source>
</evidence>
<feature type="compositionally biased region" description="Acidic residues" evidence="1">
    <location>
        <begin position="98"/>
        <end position="108"/>
    </location>
</feature>
<dbReference type="PROSITE" id="PS50056">
    <property type="entry name" value="TYR_PHOSPHATASE_2"/>
    <property type="match status" value="1"/>
</dbReference>
<dbReference type="InterPro" id="IPR029021">
    <property type="entry name" value="Prot-tyrosine_phosphatase-like"/>
</dbReference>
<dbReference type="Proteomes" id="UP000094569">
    <property type="component" value="Unassembled WGS sequence"/>
</dbReference>
<feature type="region of interest" description="Disordered" evidence="1">
    <location>
        <begin position="74"/>
        <end position="114"/>
    </location>
</feature>
<dbReference type="Gene3D" id="3.90.190.10">
    <property type="entry name" value="Protein tyrosine phosphatase superfamily"/>
    <property type="match status" value="1"/>
</dbReference>
<comment type="caution">
    <text evidence="3">The sequence shown here is derived from an EMBL/GenBank/DDBJ whole genome shotgun (WGS) entry which is preliminary data.</text>
</comment>
<name>A0A1E3BRE1_ASPCR</name>
<dbReference type="AlphaFoldDB" id="A0A1E3BRE1"/>
<dbReference type="PANTHER" id="PTHR31126:SF10">
    <property type="entry name" value="PROTEIN PHOSPHATASE, PUTATIVE (AFU_ORTHOLOGUE AFUA_6G06650)-RELATED"/>
    <property type="match status" value="1"/>
</dbReference>
<accession>A0A1E3BRE1</accession>
<dbReference type="STRING" id="573508.A0A1E3BRE1"/>
<dbReference type="Pfam" id="PF13350">
    <property type="entry name" value="Y_phosphatase3"/>
    <property type="match status" value="2"/>
</dbReference>
<dbReference type="SUPFAM" id="SSF52799">
    <property type="entry name" value="(Phosphotyrosine protein) phosphatases II"/>
    <property type="match status" value="1"/>
</dbReference>
<dbReference type="InterPro" id="IPR026893">
    <property type="entry name" value="Tyr/Ser_Pase_IphP-type"/>
</dbReference>
<evidence type="ECO:0000313" key="3">
    <source>
        <dbReference type="EMBL" id="ODM23543.1"/>
    </source>
</evidence>
<reference evidence="3 4" key="1">
    <citation type="journal article" date="2016" name="BMC Genomics">
        <title>Comparative genomic and transcriptomic analyses of the Fuzhuan brick tea-fermentation fungus Aspergillus cristatus.</title>
        <authorList>
            <person name="Ge Y."/>
            <person name="Wang Y."/>
            <person name="Liu Y."/>
            <person name="Tan Y."/>
            <person name="Ren X."/>
            <person name="Zhang X."/>
            <person name="Hyde K.D."/>
            <person name="Liu Y."/>
            <person name="Liu Z."/>
        </authorList>
    </citation>
    <scope>NUCLEOTIDE SEQUENCE [LARGE SCALE GENOMIC DNA]</scope>
    <source>
        <strain evidence="3 4">GZAAS20.1005</strain>
    </source>
</reference>
<evidence type="ECO:0000313" key="4">
    <source>
        <dbReference type="Proteomes" id="UP000094569"/>
    </source>
</evidence>
<dbReference type="PROSITE" id="PS00383">
    <property type="entry name" value="TYR_PHOSPHATASE_1"/>
    <property type="match status" value="1"/>
</dbReference>
<dbReference type="InterPro" id="IPR000387">
    <property type="entry name" value="Tyr_Pase_dom"/>
</dbReference>
<feature type="compositionally biased region" description="Basic and acidic residues" evidence="1">
    <location>
        <begin position="74"/>
        <end position="84"/>
    </location>
</feature>
<proteinExistence type="predicted"/>
<protein>
    <recommendedName>
        <fullName evidence="2">Tyrosine specific protein phosphatases domain-containing protein</fullName>
    </recommendedName>
</protein>
<dbReference type="GO" id="GO:0004721">
    <property type="term" value="F:phosphoprotein phosphatase activity"/>
    <property type="evidence" value="ECO:0007669"/>
    <property type="project" value="InterPro"/>
</dbReference>
<sequence length="335" mass="37604">MSDLPSADRPFDNIINFRDVGRSINGLTGRRILKEGVLYRSARLDDASERDKRRLSDELHISTVIDLRSVTEHRMAAQKRREQHPLSSSPSPTPEQGQEAEAEAETGPDEQGNLMADDYTHLDTLPGINRVLISLTGKAWERSLIWRLDWMNFFKVLGLAASGYRTEAVKIVTQEVMAPRGLIGLGQDTLDYSTSEMKEIFDLLAGQHAPASYGSDNENETEDEGEALPLLLHCTQGKDRTGLVILLLLLLTHVPENAISEDYMRSEPELVVEAEERLREIRAMGIPEEYIKCPAGFTRAIRGYLDERYGGVEGYLEIVGVGRETKNRIKERLLA</sequence>
<evidence type="ECO:0000259" key="2">
    <source>
        <dbReference type="PROSITE" id="PS50056"/>
    </source>
</evidence>
<dbReference type="OrthoDB" id="9988524at2759"/>
<gene>
    <name evidence="3" type="ORF">SI65_01132</name>
</gene>
<dbReference type="InterPro" id="IPR016130">
    <property type="entry name" value="Tyr_Pase_AS"/>
</dbReference>
<keyword evidence="4" id="KW-1185">Reference proteome</keyword>
<dbReference type="PANTHER" id="PTHR31126">
    <property type="entry name" value="TYROSINE-PROTEIN PHOSPHATASE"/>
    <property type="match status" value="1"/>
</dbReference>
<dbReference type="EMBL" id="JXNT01000001">
    <property type="protein sequence ID" value="ODM23543.1"/>
    <property type="molecule type" value="Genomic_DNA"/>
</dbReference>